<evidence type="ECO:0000313" key="2">
    <source>
        <dbReference type="EMBL" id="SHK65827.1"/>
    </source>
</evidence>
<dbReference type="AlphaFoldDB" id="A0A1M6U9H0"/>
<evidence type="ECO:0000313" key="3">
    <source>
        <dbReference type="Proteomes" id="UP000184498"/>
    </source>
</evidence>
<proteinExistence type="predicted"/>
<dbReference type="STRING" id="216903.SAMN05444371_3222"/>
<protein>
    <submittedName>
        <fullName evidence="2">Uncharacterized protein</fullName>
    </submittedName>
</protein>
<accession>A0A1M6U9H0</accession>
<feature type="signal peptide" evidence="1">
    <location>
        <begin position="1"/>
        <end position="21"/>
    </location>
</feature>
<sequence length="61" mass="7213">MKNLFTLFVLFMPLGMMNAQTSEEILDWLKTKITERPYSKTNESKNEFLHKIDFTLEGKTI</sequence>
<feature type="chain" id="PRO_5013268948" evidence="1">
    <location>
        <begin position="22"/>
        <end position="61"/>
    </location>
</feature>
<dbReference type="Proteomes" id="UP000184498">
    <property type="component" value="Unassembled WGS sequence"/>
</dbReference>
<keyword evidence="1" id="KW-0732">Signal</keyword>
<name>A0A1M6U9H0_9FLAO</name>
<dbReference type="EMBL" id="FRAM01000004">
    <property type="protein sequence ID" value="SHK65827.1"/>
    <property type="molecule type" value="Genomic_DNA"/>
</dbReference>
<organism evidence="2 3">
    <name type="scientific">Epilithonimonas mollis</name>
    <dbReference type="NCBI Taxonomy" id="216903"/>
    <lineage>
        <taxon>Bacteria</taxon>
        <taxon>Pseudomonadati</taxon>
        <taxon>Bacteroidota</taxon>
        <taxon>Flavobacteriia</taxon>
        <taxon>Flavobacteriales</taxon>
        <taxon>Weeksellaceae</taxon>
        <taxon>Chryseobacterium group</taxon>
        <taxon>Epilithonimonas</taxon>
    </lineage>
</organism>
<evidence type="ECO:0000256" key="1">
    <source>
        <dbReference type="SAM" id="SignalP"/>
    </source>
</evidence>
<gene>
    <name evidence="2" type="ORF">SAMN05444371_3222</name>
</gene>
<reference evidence="3" key="1">
    <citation type="submission" date="2016-11" db="EMBL/GenBank/DDBJ databases">
        <authorList>
            <person name="Varghese N."/>
            <person name="Submissions S."/>
        </authorList>
    </citation>
    <scope>NUCLEOTIDE SEQUENCE [LARGE SCALE GENOMIC DNA]</scope>
    <source>
        <strain evidence="3">DSM 18016</strain>
    </source>
</reference>
<keyword evidence="3" id="KW-1185">Reference proteome</keyword>
<dbReference type="RefSeq" id="WP_072999987.1">
    <property type="nucleotide sequence ID" value="NZ_FRAM01000004.1"/>
</dbReference>